<keyword evidence="16" id="KW-1185">Reference proteome</keyword>
<evidence type="ECO:0000256" key="8">
    <source>
        <dbReference type="ARBA" id="ARBA00022982"/>
    </source>
</evidence>
<dbReference type="PANTHER" id="PTHR22888">
    <property type="entry name" value="CYTOCHROME C OXIDASE, SUBUNIT II"/>
    <property type="match status" value="1"/>
</dbReference>
<dbReference type="EMBL" id="QFRJ01000012">
    <property type="protein sequence ID" value="PWH84704.1"/>
    <property type="molecule type" value="Genomic_DNA"/>
</dbReference>
<evidence type="ECO:0000256" key="11">
    <source>
        <dbReference type="ARBA" id="ARBA00031389"/>
    </source>
</evidence>
<keyword evidence="10 12" id="KW-0472">Membrane</keyword>
<protein>
    <recommendedName>
        <fullName evidence="3">cytochrome-c oxidase</fullName>
        <ecNumber evidence="3">7.1.1.9</ecNumber>
    </recommendedName>
    <alternativeName>
        <fullName evidence="11">Cytochrome c oxidase polypeptide II</fullName>
    </alternativeName>
</protein>
<dbReference type="RefSeq" id="WP_109360316.1">
    <property type="nucleotide sequence ID" value="NZ_QFRJ01000012.1"/>
</dbReference>
<dbReference type="SUPFAM" id="SSF81464">
    <property type="entry name" value="Cytochrome c oxidase subunit II-like, transmembrane region"/>
    <property type="match status" value="1"/>
</dbReference>
<dbReference type="GO" id="GO:0016020">
    <property type="term" value="C:membrane"/>
    <property type="evidence" value="ECO:0007669"/>
    <property type="project" value="UniProtKB-SubCell"/>
</dbReference>
<accession>A0A2U2XA80</accession>
<feature type="transmembrane region" description="Helical" evidence="12">
    <location>
        <begin position="87"/>
        <end position="112"/>
    </location>
</feature>
<feature type="transmembrane region" description="Helical" evidence="12">
    <location>
        <begin position="6"/>
        <end position="25"/>
    </location>
</feature>
<evidence type="ECO:0000256" key="4">
    <source>
        <dbReference type="ARBA" id="ARBA00022448"/>
    </source>
</evidence>
<keyword evidence="6 12" id="KW-0812">Transmembrane</keyword>
<gene>
    <name evidence="15" type="ORF">DIT68_13350</name>
</gene>
<evidence type="ECO:0000256" key="1">
    <source>
        <dbReference type="ARBA" id="ARBA00004141"/>
    </source>
</evidence>
<dbReference type="GO" id="GO:0042773">
    <property type="term" value="P:ATP synthesis coupled electron transport"/>
    <property type="evidence" value="ECO:0007669"/>
    <property type="project" value="TreeGrafter"/>
</dbReference>
<dbReference type="InterPro" id="IPR036257">
    <property type="entry name" value="Cyt_c_oxidase_su2_TM_sf"/>
</dbReference>
<dbReference type="InterPro" id="IPR008972">
    <property type="entry name" value="Cupredoxin"/>
</dbReference>
<comment type="subcellular location">
    <subcellularLocation>
        <location evidence="1">Membrane</location>
        <topology evidence="1">Multi-pass membrane protein</topology>
    </subcellularLocation>
</comment>
<dbReference type="AlphaFoldDB" id="A0A2U2XA80"/>
<dbReference type="GO" id="GO:0005507">
    <property type="term" value="F:copper ion binding"/>
    <property type="evidence" value="ECO:0007669"/>
    <property type="project" value="InterPro"/>
</dbReference>
<name>A0A2U2XA80_9FLAO</name>
<dbReference type="InterPro" id="IPR002429">
    <property type="entry name" value="CcO_II-like_C"/>
</dbReference>
<evidence type="ECO:0000313" key="15">
    <source>
        <dbReference type="EMBL" id="PWH84704.1"/>
    </source>
</evidence>
<feature type="domain" description="Cytochrome oxidase subunit II copper A binding" evidence="13">
    <location>
        <begin position="163"/>
        <end position="383"/>
    </location>
</feature>
<dbReference type="InterPro" id="IPR011759">
    <property type="entry name" value="Cyt_c_oxidase_su2_TM_dom"/>
</dbReference>
<dbReference type="OrthoDB" id="9781261at2"/>
<keyword evidence="4" id="KW-0813">Transport</keyword>
<evidence type="ECO:0000259" key="14">
    <source>
        <dbReference type="PROSITE" id="PS50999"/>
    </source>
</evidence>
<keyword evidence="8" id="KW-0249">Electron transport</keyword>
<dbReference type="Proteomes" id="UP000245370">
    <property type="component" value="Unassembled WGS sequence"/>
</dbReference>
<evidence type="ECO:0000256" key="10">
    <source>
        <dbReference type="ARBA" id="ARBA00023136"/>
    </source>
</evidence>
<comment type="caution">
    <text evidence="15">The sequence shown here is derived from an EMBL/GenBank/DDBJ whole genome shotgun (WGS) entry which is preliminary data.</text>
</comment>
<organism evidence="15 16">
    <name type="scientific">Brumimicrobium oceani</name>
    <dbReference type="NCBI Taxonomy" id="2100725"/>
    <lineage>
        <taxon>Bacteria</taxon>
        <taxon>Pseudomonadati</taxon>
        <taxon>Bacteroidota</taxon>
        <taxon>Flavobacteriia</taxon>
        <taxon>Flavobacteriales</taxon>
        <taxon>Crocinitomicaceae</taxon>
        <taxon>Brumimicrobium</taxon>
    </lineage>
</organism>
<feature type="transmembrane region" description="Helical" evidence="12">
    <location>
        <begin position="133"/>
        <end position="151"/>
    </location>
</feature>
<evidence type="ECO:0000256" key="9">
    <source>
        <dbReference type="ARBA" id="ARBA00022989"/>
    </source>
</evidence>
<dbReference type="InterPro" id="IPR045187">
    <property type="entry name" value="CcO_II"/>
</dbReference>
<evidence type="ECO:0000256" key="5">
    <source>
        <dbReference type="ARBA" id="ARBA00022660"/>
    </source>
</evidence>
<comment type="similarity">
    <text evidence="2">Belongs to the cytochrome c oxidase subunit 2 family.</text>
</comment>
<reference evidence="15 16" key="1">
    <citation type="submission" date="2018-05" db="EMBL/GenBank/DDBJ databases">
        <title>Brumimicrobium oceani sp. nov., isolated from coastal sediment.</title>
        <authorList>
            <person name="Kou Y."/>
        </authorList>
    </citation>
    <scope>NUCLEOTIDE SEQUENCE [LARGE SCALE GENOMIC DNA]</scope>
    <source>
        <strain evidence="15 16">C305</strain>
    </source>
</reference>
<dbReference type="Gene3D" id="1.10.287.90">
    <property type="match status" value="1"/>
</dbReference>
<evidence type="ECO:0000256" key="3">
    <source>
        <dbReference type="ARBA" id="ARBA00012949"/>
    </source>
</evidence>
<reference evidence="15 16" key="2">
    <citation type="submission" date="2018-05" db="EMBL/GenBank/DDBJ databases">
        <authorList>
            <person name="Lanie J.A."/>
            <person name="Ng W.-L."/>
            <person name="Kazmierczak K.M."/>
            <person name="Andrzejewski T.M."/>
            <person name="Davidsen T.M."/>
            <person name="Wayne K.J."/>
            <person name="Tettelin H."/>
            <person name="Glass J.I."/>
            <person name="Rusch D."/>
            <person name="Podicherti R."/>
            <person name="Tsui H.-C.T."/>
            <person name="Winkler M.E."/>
        </authorList>
    </citation>
    <scope>NUCLEOTIDE SEQUENCE [LARGE SCALE GENOMIC DNA]</scope>
    <source>
        <strain evidence="15 16">C305</strain>
    </source>
</reference>
<feature type="domain" description="Cytochrome oxidase subunit II transmembrane region profile" evidence="14">
    <location>
        <begin position="66"/>
        <end position="161"/>
    </location>
</feature>
<dbReference type="PANTHER" id="PTHR22888:SF9">
    <property type="entry name" value="CYTOCHROME C OXIDASE SUBUNIT 2"/>
    <property type="match status" value="1"/>
</dbReference>
<evidence type="ECO:0000256" key="2">
    <source>
        <dbReference type="ARBA" id="ARBA00007866"/>
    </source>
</evidence>
<evidence type="ECO:0000256" key="6">
    <source>
        <dbReference type="ARBA" id="ARBA00022692"/>
    </source>
</evidence>
<keyword evidence="5" id="KW-0679">Respiratory chain</keyword>
<keyword evidence="9 12" id="KW-1133">Transmembrane helix</keyword>
<proteinExistence type="inferred from homology"/>
<dbReference type="Gene3D" id="2.60.40.420">
    <property type="entry name" value="Cupredoxins - blue copper proteins"/>
    <property type="match status" value="1"/>
</dbReference>
<dbReference type="SUPFAM" id="SSF49503">
    <property type="entry name" value="Cupredoxins"/>
    <property type="match status" value="1"/>
</dbReference>
<keyword evidence="7" id="KW-1278">Translocase</keyword>
<dbReference type="EC" id="7.1.1.9" evidence="3"/>
<sequence>MGSKLIIILVIIFGVLAIAQLVRVGELSAKQAKRREEEIPENENKFNANMMLVFMVALYAGFIYMMLEYGYVDLGPAASAHGQEIDWLFDLNWIIIIAVFFLTNTLLFVFAWKYARKPGVKAFYYAHNNKLEMVWTVIPAAVLSVIIILGLRTWNDTTEKAGAEFENIEIFAYQFAWTARYSGMNNELGKFDYKLTTAENPYAIMTKDNIERSLSLMKVGEPGQNGIERLENQLNDRTIMLSAKERKNLETELGRKERMSRLLEAMSITYSDSLDELANDDVILEDSLVLLKGQKYNLSFRSKDVIHSAFFPHFRMQMNTVPGMTTYFKFQPIFSSDEMKRKLNNPEFEYAMLCNKICGGSHYRMKMSVKVLEPKEFLEWQKTKATYDGTPWIEGNEAKLLEYYESIASRVIEN</sequence>
<evidence type="ECO:0000256" key="7">
    <source>
        <dbReference type="ARBA" id="ARBA00022967"/>
    </source>
</evidence>
<evidence type="ECO:0000256" key="12">
    <source>
        <dbReference type="SAM" id="Phobius"/>
    </source>
</evidence>
<dbReference type="PROSITE" id="PS50857">
    <property type="entry name" value="COX2_CUA"/>
    <property type="match status" value="1"/>
</dbReference>
<evidence type="ECO:0000313" key="16">
    <source>
        <dbReference type="Proteomes" id="UP000245370"/>
    </source>
</evidence>
<dbReference type="PROSITE" id="PS50999">
    <property type="entry name" value="COX2_TM"/>
    <property type="match status" value="1"/>
</dbReference>
<evidence type="ECO:0000259" key="13">
    <source>
        <dbReference type="PROSITE" id="PS50857"/>
    </source>
</evidence>
<dbReference type="Pfam" id="PF02790">
    <property type="entry name" value="COX2_TM"/>
    <property type="match status" value="1"/>
</dbReference>
<feature type="transmembrane region" description="Helical" evidence="12">
    <location>
        <begin position="46"/>
        <end position="67"/>
    </location>
</feature>
<dbReference type="GO" id="GO:0004129">
    <property type="term" value="F:cytochrome-c oxidase activity"/>
    <property type="evidence" value="ECO:0007669"/>
    <property type="project" value="UniProtKB-EC"/>
</dbReference>